<comment type="caution">
    <text evidence="2">The sequence shown here is derived from an EMBL/GenBank/DDBJ whole genome shotgun (WGS) entry which is preliminary data.</text>
</comment>
<organism evidence="2 3">
    <name type="scientific">Mycolicibacterium flavescens</name>
    <name type="common">Mycobacterium flavescens</name>
    <dbReference type="NCBI Taxonomy" id="1776"/>
    <lineage>
        <taxon>Bacteria</taxon>
        <taxon>Bacillati</taxon>
        <taxon>Actinomycetota</taxon>
        <taxon>Actinomycetes</taxon>
        <taxon>Mycobacteriales</taxon>
        <taxon>Mycobacteriaceae</taxon>
        <taxon>Mycolicibacterium</taxon>
    </lineage>
</organism>
<keyword evidence="1" id="KW-0812">Transmembrane</keyword>
<reference evidence="3" key="1">
    <citation type="submission" date="2016-09" db="EMBL/GenBank/DDBJ databases">
        <authorList>
            <person name="Greninger A.L."/>
            <person name="Jerome K.R."/>
            <person name="Mcnair B."/>
            <person name="Wallis C."/>
            <person name="Fang F."/>
        </authorList>
    </citation>
    <scope>NUCLEOTIDE SEQUENCE [LARGE SCALE GENOMIC DNA]</scope>
    <source>
        <strain evidence="3">M6</strain>
    </source>
</reference>
<feature type="transmembrane region" description="Helical" evidence="1">
    <location>
        <begin position="86"/>
        <end position="110"/>
    </location>
</feature>
<evidence type="ECO:0000313" key="2">
    <source>
        <dbReference type="EMBL" id="ODQ89604.1"/>
    </source>
</evidence>
<accession>A0A1E3RIB3</accession>
<dbReference type="AlphaFoldDB" id="A0A1E3RIB3"/>
<protein>
    <recommendedName>
        <fullName evidence="4">Transmembrane protein</fullName>
    </recommendedName>
</protein>
<proteinExistence type="predicted"/>
<dbReference type="STRING" id="1776.BHQ18_14425"/>
<dbReference type="EMBL" id="MIHA01000009">
    <property type="protein sequence ID" value="ODQ89604.1"/>
    <property type="molecule type" value="Genomic_DNA"/>
</dbReference>
<name>A0A1E3RIB3_MYCFV</name>
<feature type="transmembrane region" description="Helical" evidence="1">
    <location>
        <begin position="56"/>
        <end position="80"/>
    </location>
</feature>
<keyword evidence="1" id="KW-0472">Membrane</keyword>
<evidence type="ECO:0000313" key="3">
    <source>
        <dbReference type="Proteomes" id="UP000094053"/>
    </source>
</evidence>
<gene>
    <name evidence="2" type="ORF">BHQ18_14425</name>
</gene>
<evidence type="ECO:0008006" key="4">
    <source>
        <dbReference type="Google" id="ProtNLM"/>
    </source>
</evidence>
<evidence type="ECO:0000256" key="1">
    <source>
        <dbReference type="SAM" id="Phobius"/>
    </source>
</evidence>
<keyword evidence="3" id="KW-1185">Reference proteome</keyword>
<sequence>MTVHRHDAAEGRPADIEAANDEAMTTFRLGLPSWPVFTYLRGGEPLVRRTDQIEAVVLLLAVFVSVVAVPVALAVSTAVYDGSGAVFGAVLAGGALWAFVAGAAASLYLVTRAMCNHVRSANWQHTLERLVDHGEGQPSA</sequence>
<dbReference type="Proteomes" id="UP000094053">
    <property type="component" value="Unassembled WGS sequence"/>
</dbReference>
<dbReference type="RefSeq" id="WP_069414298.1">
    <property type="nucleotide sequence ID" value="NZ_JACKUL010000026.1"/>
</dbReference>
<keyword evidence="1" id="KW-1133">Transmembrane helix</keyword>